<dbReference type="SUPFAM" id="SSF53335">
    <property type="entry name" value="S-adenosyl-L-methionine-dependent methyltransferases"/>
    <property type="match status" value="1"/>
</dbReference>
<protein>
    <recommendedName>
        <fullName evidence="3">Methyltransferase domain-containing protein</fullName>
    </recommendedName>
</protein>
<evidence type="ECO:0000313" key="2">
    <source>
        <dbReference type="Proteomes" id="UP000053820"/>
    </source>
</evidence>
<dbReference type="Pfam" id="PF13489">
    <property type="entry name" value="Methyltransf_23"/>
    <property type="match status" value="1"/>
</dbReference>
<sequence>MHQALDPSFIASLSLHDPDHFHIQLGQTEHRVNLVNAWQIKEGDQVLEIGCGQGDCTAVLAAAVGESGKVVAIDPAEPEYGSPYTLAQAQGHLIREGSPLRTRLTFLRQTAQEHLEEDKATIHDVAILAHCIWYFSSPSSLLDTFRALSTRTRRICLAEWSLTATKAAAVPHLLAALTQASLECRKLVTVSNIRTVLSPQGIVQIAKEAGLEMTSESVIESPIGMLDGHWEVGEVVSKGFGDSIAKTVQNEREQAVVEALRDAVIASKSNLNGEKIRAMDVWVGCFQKALSED</sequence>
<dbReference type="EMBL" id="KN839868">
    <property type="protein sequence ID" value="KIJ60852.1"/>
    <property type="molecule type" value="Genomic_DNA"/>
</dbReference>
<dbReference type="Proteomes" id="UP000053820">
    <property type="component" value="Unassembled WGS sequence"/>
</dbReference>
<gene>
    <name evidence="1" type="ORF">HYDPIDRAFT_116718</name>
</gene>
<dbReference type="AlphaFoldDB" id="A0A0C9WBH9"/>
<dbReference type="Gene3D" id="3.40.50.150">
    <property type="entry name" value="Vaccinia Virus protein VP39"/>
    <property type="match status" value="1"/>
</dbReference>
<dbReference type="CDD" id="cd02440">
    <property type="entry name" value="AdoMet_MTases"/>
    <property type="match status" value="1"/>
</dbReference>
<accession>A0A0C9WBH9</accession>
<keyword evidence="2" id="KW-1185">Reference proteome</keyword>
<organism evidence="1 2">
    <name type="scientific">Hydnomerulius pinastri MD-312</name>
    <dbReference type="NCBI Taxonomy" id="994086"/>
    <lineage>
        <taxon>Eukaryota</taxon>
        <taxon>Fungi</taxon>
        <taxon>Dikarya</taxon>
        <taxon>Basidiomycota</taxon>
        <taxon>Agaricomycotina</taxon>
        <taxon>Agaricomycetes</taxon>
        <taxon>Agaricomycetidae</taxon>
        <taxon>Boletales</taxon>
        <taxon>Boletales incertae sedis</taxon>
        <taxon>Leucogyrophana</taxon>
    </lineage>
</organism>
<evidence type="ECO:0000313" key="1">
    <source>
        <dbReference type="EMBL" id="KIJ60852.1"/>
    </source>
</evidence>
<proteinExistence type="predicted"/>
<name>A0A0C9WBH9_9AGAM</name>
<dbReference type="InterPro" id="IPR029063">
    <property type="entry name" value="SAM-dependent_MTases_sf"/>
</dbReference>
<dbReference type="OrthoDB" id="8300214at2759"/>
<evidence type="ECO:0008006" key="3">
    <source>
        <dbReference type="Google" id="ProtNLM"/>
    </source>
</evidence>
<reference evidence="1 2" key="1">
    <citation type="submission" date="2014-04" db="EMBL/GenBank/DDBJ databases">
        <title>Evolutionary Origins and Diversification of the Mycorrhizal Mutualists.</title>
        <authorList>
            <consortium name="DOE Joint Genome Institute"/>
            <consortium name="Mycorrhizal Genomics Consortium"/>
            <person name="Kohler A."/>
            <person name="Kuo A."/>
            <person name="Nagy L.G."/>
            <person name="Floudas D."/>
            <person name="Copeland A."/>
            <person name="Barry K.W."/>
            <person name="Cichocki N."/>
            <person name="Veneault-Fourrey C."/>
            <person name="LaButti K."/>
            <person name="Lindquist E.A."/>
            <person name="Lipzen A."/>
            <person name="Lundell T."/>
            <person name="Morin E."/>
            <person name="Murat C."/>
            <person name="Riley R."/>
            <person name="Ohm R."/>
            <person name="Sun H."/>
            <person name="Tunlid A."/>
            <person name="Henrissat B."/>
            <person name="Grigoriev I.V."/>
            <person name="Hibbett D.S."/>
            <person name="Martin F."/>
        </authorList>
    </citation>
    <scope>NUCLEOTIDE SEQUENCE [LARGE SCALE GENOMIC DNA]</scope>
    <source>
        <strain evidence="1 2">MD-312</strain>
    </source>
</reference>
<dbReference type="HOGENOM" id="CLU_058846_1_0_1"/>